<gene>
    <name evidence="1" type="ORF">SAMN00790413_04508</name>
</gene>
<name>A0A1W1UJL6_9DEIO</name>
<accession>A0A1W1UJL6</accession>
<dbReference type="Proteomes" id="UP000192582">
    <property type="component" value="Unassembled WGS sequence"/>
</dbReference>
<proteinExistence type="predicted"/>
<dbReference type="AlphaFoldDB" id="A0A1W1UJL6"/>
<sequence length="121" mass="12959">METLSWPAAGPQPLVTHEQQGTRRLAARLPQVRTACLAFTLEILASGRVMRDSADLSGDNLRSGTPLLLARQLVHPAVQLTEQLDGGSARFWTEGTAVISARVTRQRPGQIGSGVQCVISS</sequence>
<evidence type="ECO:0000313" key="1">
    <source>
        <dbReference type="EMBL" id="SMB81239.1"/>
    </source>
</evidence>
<dbReference type="EMBL" id="FWWU01000005">
    <property type="protein sequence ID" value="SMB81239.1"/>
    <property type="molecule type" value="Genomic_DNA"/>
</dbReference>
<evidence type="ECO:0000313" key="2">
    <source>
        <dbReference type="Proteomes" id="UP000192582"/>
    </source>
</evidence>
<keyword evidence="2" id="KW-1185">Reference proteome</keyword>
<protein>
    <submittedName>
        <fullName evidence="1">Uncharacterized protein</fullName>
    </submittedName>
</protein>
<reference evidence="1 2" key="1">
    <citation type="submission" date="2017-04" db="EMBL/GenBank/DDBJ databases">
        <authorList>
            <person name="Afonso C.L."/>
            <person name="Miller P.J."/>
            <person name="Scott M.A."/>
            <person name="Spackman E."/>
            <person name="Goraichik I."/>
            <person name="Dimitrov K.M."/>
            <person name="Suarez D.L."/>
            <person name="Swayne D.E."/>
        </authorList>
    </citation>
    <scope>NUCLEOTIDE SEQUENCE [LARGE SCALE GENOMIC DNA]</scope>
    <source>
        <strain evidence="1 2">KR-140</strain>
    </source>
</reference>
<organism evidence="1 2">
    <name type="scientific">Deinococcus hopiensis KR-140</name>
    <dbReference type="NCBI Taxonomy" id="695939"/>
    <lineage>
        <taxon>Bacteria</taxon>
        <taxon>Thermotogati</taxon>
        <taxon>Deinococcota</taxon>
        <taxon>Deinococci</taxon>
        <taxon>Deinococcales</taxon>
        <taxon>Deinococcaceae</taxon>
        <taxon>Deinococcus</taxon>
    </lineage>
</organism>